<reference evidence="2" key="1">
    <citation type="submission" date="2022-11" db="EMBL/GenBank/DDBJ databases">
        <title>Chromosomal genome sequence assembly and mating type (MAT) locus characterization of the leprose asexual lichenized fungus Lepraria neglecta (Nyl.) Erichsen.</title>
        <authorList>
            <person name="Allen J.L."/>
            <person name="Pfeffer B."/>
        </authorList>
    </citation>
    <scope>NUCLEOTIDE SEQUENCE</scope>
    <source>
        <strain evidence="2">Allen 5258</strain>
    </source>
</reference>
<feature type="compositionally biased region" description="Polar residues" evidence="1">
    <location>
        <begin position="182"/>
        <end position="195"/>
    </location>
</feature>
<accession>A0AAD9Z919</accession>
<gene>
    <name evidence="2" type="ORF">OEA41_006477</name>
</gene>
<organism evidence="2 3">
    <name type="scientific">Lepraria neglecta</name>
    <dbReference type="NCBI Taxonomy" id="209136"/>
    <lineage>
        <taxon>Eukaryota</taxon>
        <taxon>Fungi</taxon>
        <taxon>Dikarya</taxon>
        <taxon>Ascomycota</taxon>
        <taxon>Pezizomycotina</taxon>
        <taxon>Lecanoromycetes</taxon>
        <taxon>OSLEUM clade</taxon>
        <taxon>Lecanoromycetidae</taxon>
        <taxon>Lecanorales</taxon>
        <taxon>Lecanorineae</taxon>
        <taxon>Stereocaulaceae</taxon>
        <taxon>Lepraria</taxon>
    </lineage>
</organism>
<sequence length="206" mass="23297">MGAWGYGLLMSDQELDIMADISDEAGKLAKIPHFSFWYPQDQDEAVRKLNDGIFHQLLEKFKAKKWKHGIIYLGALSMRLGVTISQEDMQVLSNALKRTRMYEMAKWQMDCALKGYKNGEPWNFEGLGLVEEMRNGTNKYTSGHAYLANVPQNYKMMPKYMPRDGEVATDDSEDEDGGKSGNSFKPQESTSTSKLGATLENLRFGS</sequence>
<dbReference type="AlphaFoldDB" id="A0AAD9Z919"/>
<comment type="caution">
    <text evidence="2">The sequence shown here is derived from an EMBL/GenBank/DDBJ whole genome shotgun (WGS) entry which is preliminary data.</text>
</comment>
<name>A0AAD9Z919_9LECA</name>
<feature type="compositionally biased region" description="Acidic residues" evidence="1">
    <location>
        <begin position="167"/>
        <end position="176"/>
    </location>
</feature>
<evidence type="ECO:0000313" key="2">
    <source>
        <dbReference type="EMBL" id="KAK3173148.1"/>
    </source>
</evidence>
<evidence type="ECO:0000313" key="3">
    <source>
        <dbReference type="Proteomes" id="UP001276659"/>
    </source>
</evidence>
<keyword evidence="3" id="KW-1185">Reference proteome</keyword>
<proteinExistence type="predicted"/>
<dbReference type="Proteomes" id="UP001276659">
    <property type="component" value="Unassembled WGS sequence"/>
</dbReference>
<protein>
    <submittedName>
        <fullName evidence="2">Uncharacterized protein</fullName>
    </submittedName>
</protein>
<evidence type="ECO:0000256" key="1">
    <source>
        <dbReference type="SAM" id="MobiDB-lite"/>
    </source>
</evidence>
<feature type="region of interest" description="Disordered" evidence="1">
    <location>
        <begin position="160"/>
        <end position="206"/>
    </location>
</feature>
<dbReference type="EMBL" id="JASNWA010000007">
    <property type="protein sequence ID" value="KAK3173148.1"/>
    <property type="molecule type" value="Genomic_DNA"/>
</dbReference>